<accession>A0A5C6E8U9</accession>
<evidence type="ECO:0000313" key="1">
    <source>
        <dbReference type="EMBL" id="TWU43876.1"/>
    </source>
</evidence>
<protein>
    <submittedName>
        <fullName evidence="1">Uncharacterized protein</fullName>
    </submittedName>
</protein>
<keyword evidence="2" id="KW-1185">Reference proteome</keyword>
<comment type="caution">
    <text evidence="1">The sequence shown here is derived from an EMBL/GenBank/DDBJ whole genome shotgun (WGS) entry which is preliminary data.</text>
</comment>
<organism evidence="1 2">
    <name type="scientific">Novipirellula aureliae</name>
    <dbReference type="NCBI Taxonomy" id="2527966"/>
    <lineage>
        <taxon>Bacteria</taxon>
        <taxon>Pseudomonadati</taxon>
        <taxon>Planctomycetota</taxon>
        <taxon>Planctomycetia</taxon>
        <taxon>Pirellulales</taxon>
        <taxon>Pirellulaceae</taxon>
        <taxon>Novipirellula</taxon>
    </lineage>
</organism>
<dbReference type="Proteomes" id="UP000315471">
    <property type="component" value="Unassembled WGS sequence"/>
</dbReference>
<proteinExistence type="predicted"/>
<evidence type="ECO:0000313" key="2">
    <source>
        <dbReference type="Proteomes" id="UP000315471"/>
    </source>
</evidence>
<dbReference type="RefSeq" id="WP_197171082.1">
    <property type="nucleotide sequence ID" value="NZ_SJPY01000002.1"/>
</dbReference>
<dbReference type="AlphaFoldDB" id="A0A5C6E8U9"/>
<name>A0A5C6E8U9_9BACT</name>
<gene>
    <name evidence="1" type="ORF">Q31b_14080</name>
</gene>
<sequence length="50" mass="5802">MLCDDTYDLVNITRRELQVIILPLRHPPVYQVCLGSMNVDLMQQLEKASK</sequence>
<dbReference type="EMBL" id="SJPY01000002">
    <property type="protein sequence ID" value="TWU43876.1"/>
    <property type="molecule type" value="Genomic_DNA"/>
</dbReference>
<reference evidence="1 2" key="1">
    <citation type="submission" date="2019-02" db="EMBL/GenBank/DDBJ databases">
        <title>Deep-cultivation of Planctomycetes and their phenomic and genomic characterization uncovers novel biology.</title>
        <authorList>
            <person name="Wiegand S."/>
            <person name="Jogler M."/>
            <person name="Boedeker C."/>
            <person name="Pinto D."/>
            <person name="Vollmers J."/>
            <person name="Rivas-Marin E."/>
            <person name="Kohn T."/>
            <person name="Peeters S.H."/>
            <person name="Heuer A."/>
            <person name="Rast P."/>
            <person name="Oberbeckmann S."/>
            <person name="Bunk B."/>
            <person name="Jeske O."/>
            <person name="Meyerdierks A."/>
            <person name="Storesund J.E."/>
            <person name="Kallscheuer N."/>
            <person name="Luecker S."/>
            <person name="Lage O.M."/>
            <person name="Pohl T."/>
            <person name="Merkel B.J."/>
            <person name="Hornburger P."/>
            <person name="Mueller R.-W."/>
            <person name="Bruemmer F."/>
            <person name="Labrenz M."/>
            <person name="Spormann A.M."/>
            <person name="Op Den Camp H."/>
            <person name="Overmann J."/>
            <person name="Amann R."/>
            <person name="Jetten M.S.M."/>
            <person name="Mascher T."/>
            <person name="Medema M.H."/>
            <person name="Devos D.P."/>
            <person name="Kaster A.-K."/>
            <person name="Ovreas L."/>
            <person name="Rohde M."/>
            <person name="Galperin M.Y."/>
            <person name="Jogler C."/>
        </authorList>
    </citation>
    <scope>NUCLEOTIDE SEQUENCE [LARGE SCALE GENOMIC DNA]</scope>
    <source>
        <strain evidence="1 2">Q31b</strain>
    </source>
</reference>